<dbReference type="Gene3D" id="2.60.120.330">
    <property type="entry name" value="B-lactam Antibiotic, Isopenicillin N Synthase, Chain"/>
    <property type="match status" value="1"/>
</dbReference>
<keyword evidence="4" id="KW-1185">Reference proteome</keyword>
<name>A0A9W6Z1Z1_9STRA</name>
<dbReference type="PROSITE" id="PS51471">
    <property type="entry name" value="FE2OG_OXY"/>
    <property type="match status" value="1"/>
</dbReference>
<feature type="compositionally biased region" description="Low complexity" evidence="1">
    <location>
        <begin position="299"/>
        <end position="308"/>
    </location>
</feature>
<dbReference type="InterPro" id="IPR027443">
    <property type="entry name" value="IPNS-like_sf"/>
</dbReference>
<dbReference type="InterPro" id="IPR005123">
    <property type="entry name" value="Oxoglu/Fe-dep_dioxygenase_dom"/>
</dbReference>
<feature type="domain" description="Fe2OG dioxygenase" evidence="2">
    <location>
        <begin position="128"/>
        <end position="243"/>
    </location>
</feature>
<dbReference type="SUPFAM" id="SSF101898">
    <property type="entry name" value="NHL repeat"/>
    <property type="match status" value="1"/>
</dbReference>
<feature type="region of interest" description="Disordered" evidence="1">
    <location>
        <begin position="296"/>
        <end position="336"/>
    </location>
</feature>
<dbReference type="Proteomes" id="UP001165160">
    <property type="component" value="Unassembled WGS sequence"/>
</dbReference>
<evidence type="ECO:0000313" key="4">
    <source>
        <dbReference type="Proteomes" id="UP001165160"/>
    </source>
</evidence>
<dbReference type="InterPro" id="IPR050231">
    <property type="entry name" value="Iron_ascorbate_oxido_reductase"/>
</dbReference>
<gene>
    <name evidence="3" type="ORF">TrVE_jg3222</name>
</gene>
<evidence type="ECO:0000256" key="1">
    <source>
        <dbReference type="SAM" id="MobiDB-lite"/>
    </source>
</evidence>
<evidence type="ECO:0000313" key="3">
    <source>
        <dbReference type="EMBL" id="GMH46662.1"/>
    </source>
</evidence>
<dbReference type="SUPFAM" id="SSF51197">
    <property type="entry name" value="Clavaminate synthase-like"/>
    <property type="match status" value="2"/>
</dbReference>
<dbReference type="InterPro" id="IPR044861">
    <property type="entry name" value="IPNS-like_FE2OG_OXY"/>
</dbReference>
<sequence>MPSSPVPSLLLTSYCTLSTSPTTSLSCFSSFKSELPLLRSGSHGYVDDSSSDTAKGYHTFGGMSQYNSEREGIIFSRGSLPSSSSPLFRSRCLELRRSAISLSHTILNSISTHLKLPENYFESSFGDLEYNCQWHIKRYNDKEGVVLPMHTDPSLISILMHDFEEGGGCDGLEVLVEEEGGKGKVWREVEGGGWGKCNVLVGSVMERITGGYFKASRHRVRRRSSSSGSPPRERVVATFFIRPSEKAVLRLPPSPLLEGKKVKEMEFGAWLRRTARNYERHKARAVEKVIKKEEKAKGVVKPASSSSEKSQKTKKNKKKNFSPLPPSVPNTPKIDSPVYSPCGSACQIIGDEITGQEKYLGGDCGSDGRIYAIPGCARQVLRIDCETGVTDLIGPVFEGDFKWLRSVKAVDGDGNEAIYGLPCHADSVLKIVPATGEVKTFGDLGGQMWKYHGGNLAEGRIWCIPQKAKRVLVINPQDDSISYVGGPFEGECKWYGGLPGKADGCIYGMPQCSHGVLKINPKIATVDIIGSFPEGGHKWHGGLVDANGDILAIPANADSCLKVCPSTGEIKVFGEGKVRTGKHRDDGKYKFLGGVLGVDGNVYFIPSDSDRVVQVNPKTEEVREVGPSLENEIYVENKWQNGFSAEDGSIYAVPLKGANVLCIRPHKLTESGEPEVSVIGGPYLGLNKWEGGVVGPDGACYCMPLGHRRVLRISPPGGVVLKATTGNTVGKRGEIVADMAVLRSSNHTTKYSKARKNDKGPVGEPLPPAALEQATFAYPHGLRSTITKMLKAGVGDIFEGDFEVLEDITLQGRGLMKKDKGKSQKTLTALVAADEEFLATFDAFVDEAIIPYLKRKLGGHENTLKFYVQRPPTVRIQPGPSSKSVRPHCDAEYGHQPGEVNFWLPLTDPKATSTTLWVETEVEGGEYKALECGVGEVAAFWGTKLRHYVPCNESGRSRVSIDFRVGVEGHFDPEWSMKGTVDDHNRRVVEM</sequence>
<dbReference type="EMBL" id="BRXX01000550">
    <property type="protein sequence ID" value="GMH46662.1"/>
    <property type="molecule type" value="Genomic_DNA"/>
</dbReference>
<proteinExistence type="predicted"/>
<dbReference type="PANTHER" id="PTHR47990">
    <property type="entry name" value="2-OXOGLUTARATE (2OG) AND FE(II)-DEPENDENT OXYGENASE SUPERFAMILY PROTEIN-RELATED"/>
    <property type="match status" value="1"/>
</dbReference>
<dbReference type="Pfam" id="PF03171">
    <property type="entry name" value="2OG-FeII_Oxy"/>
    <property type="match status" value="1"/>
</dbReference>
<comment type="caution">
    <text evidence="3">The sequence shown here is derived from an EMBL/GenBank/DDBJ whole genome shotgun (WGS) entry which is preliminary data.</text>
</comment>
<accession>A0A9W6Z1Z1</accession>
<dbReference type="SUPFAM" id="SSF63829">
    <property type="entry name" value="Calcium-dependent phosphotriesterase"/>
    <property type="match status" value="1"/>
</dbReference>
<protein>
    <recommendedName>
        <fullName evidence="2">Fe2OG dioxygenase domain-containing protein</fullName>
    </recommendedName>
</protein>
<dbReference type="AlphaFoldDB" id="A0A9W6Z1Z1"/>
<organism evidence="3 4">
    <name type="scientific">Triparma verrucosa</name>
    <dbReference type="NCBI Taxonomy" id="1606542"/>
    <lineage>
        <taxon>Eukaryota</taxon>
        <taxon>Sar</taxon>
        <taxon>Stramenopiles</taxon>
        <taxon>Ochrophyta</taxon>
        <taxon>Bolidophyceae</taxon>
        <taxon>Parmales</taxon>
        <taxon>Triparmaceae</taxon>
        <taxon>Triparma</taxon>
    </lineage>
</organism>
<reference evidence="4" key="1">
    <citation type="journal article" date="2023" name="Commun. Biol.">
        <title>Genome analysis of Parmales, the sister group of diatoms, reveals the evolutionary specialization of diatoms from phago-mixotrophs to photoautotrophs.</title>
        <authorList>
            <person name="Ban H."/>
            <person name="Sato S."/>
            <person name="Yoshikawa S."/>
            <person name="Yamada K."/>
            <person name="Nakamura Y."/>
            <person name="Ichinomiya M."/>
            <person name="Sato N."/>
            <person name="Blanc-Mathieu R."/>
            <person name="Endo H."/>
            <person name="Kuwata A."/>
            <person name="Ogata H."/>
        </authorList>
    </citation>
    <scope>NUCLEOTIDE SEQUENCE [LARGE SCALE GENOMIC DNA]</scope>
    <source>
        <strain evidence="4">NIES 3699</strain>
    </source>
</reference>
<evidence type="ECO:0000259" key="2">
    <source>
        <dbReference type="PROSITE" id="PS51471"/>
    </source>
</evidence>